<gene>
    <name evidence="1" type="ORF">PHLCEN_2v1412</name>
</gene>
<name>A0A2R6S3C9_9APHY</name>
<dbReference type="STRING" id="98765.A0A2R6S3C9"/>
<dbReference type="AlphaFoldDB" id="A0A2R6S3C9"/>
<sequence length="1079" mass="121211">MVAACLVRRKQLIDQGIEDPFITRPGGHKSGISTIADSKIVQAIEQASLQQDLNRSLLRITSILQQNLQSKNSQSAIELLLTQPELLNSLRKAHMGSYGVILSLLGCLEQGVKAKKLADRVIDSCDQVTNLREDIFLHRLKYSLTTTMDEAERENFLDKAVKALEKYFFIIAFANYVEDTTDFNQGFSDWLKTRTEIWNQIMFLRKTYGSRLNVFQPISDLSALSKSGSEGRALIAGQNNDVAISGGQILGDEYSDHVVQNRSGIILREGTLLKSDQWLRESHQVVDGVRGAINFRNIPGTKIYALGQPSLQAIDEVVARVRGAHPNSEGILWITLREEPIVYINGAPYCLRRERFSLRNMKDYGGISASRLGVLEERLRDDVISELNSFGGRLLLHTETPDGSVIPVWEEVNSEDVSVLKDVMASRKQLKGGAELRYVRIPITAERPPDFSDLTELIDVAVRNPNVPIVINCQLGRGRSTMTSVILVLIQKWLEAAAKLAIPSAPRMVRSVTATSLVDGTEGHRSDRHSYQTINNLLRVIRKGPTVKNAVDDAIDQCAEVFNLRDTIEESRARAEQASDEKQKRQFAQRGLQNLRRYFELIIFQAYLQSIHPDTLHSFETIESFVKERPVIKTFERELMADGINALKPLERVQVKDGVALPDEVQQVVANRSGTILSASTILKSDFFSNLQKMTLPERIDGSPNFRRVPLSLRRVRSGSSTPDQSEFVAATEDGRWVCGSGMPTLQGLRRALTRVDAGPDGHNVVYWTSLREEPVIYVAGRPHVLRLVDRPLENVEATGVTTEVVERMEEKFKSDVIREVQAGNGRILLHDEVEERPGVFSIIPIWEEVSEDDIMTPRNVFELMVKENYRVDYDRVAITDEQAPLPDALQQLLNRVSSGNDAGDFVFNCQMGRGRTTTGMVTACLIATTANWNKSTDDIASPEENGLDIYDSIDGPSEEEAYLEGEYKTILQLVGVLSHGKVAKRLTDQAIDMMQDVQNLRKAVYDYKLKVDASEKGSAKQRKLLNLGINYLYRYGTLIVFANYLIELREQDGPTASFPDWLREHREIAKLLSRRSLD</sequence>
<evidence type="ECO:0000313" key="2">
    <source>
        <dbReference type="Proteomes" id="UP000186601"/>
    </source>
</evidence>
<dbReference type="Pfam" id="PF14566">
    <property type="entry name" value="PTPlike_phytase"/>
    <property type="match status" value="2"/>
</dbReference>
<evidence type="ECO:0000313" key="1">
    <source>
        <dbReference type="EMBL" id="PSS36781.1"/>
    </source>
</evidence>
<dbReference type="PANTHER" id="PTHR23339">
    <property type="entry name" value="TYROSINE SPECIFIC PROTEIN PHOSPHATASE AND DUAL SPECIFICITY PROTEIN PHOSPHATASE"/>
    <property type="match status" value="1"/>
</dbReference>
<organism evidence="1 2">
    <name type="scientific">Hermanssonia centrifuga</name>
    <dbReference type="NCBI Taxonomy" id="98765"/>
    <lineage>
        <taxon>Eukaryota</taxon>
        <taxon>Fungi</taxon>
        <taxon>Dikarya</taxon>
        <taxon>Basidiomycota</taxon>
        <taxon>Agaricomycotina</taxon>
        <taxon>Agaricomycetes</taxon>
        <taxon>Polyporales</taxon>
        <taxon>Meruliaceae</taxon>
        <taxon>Hermanssonia</taxon>
    </lineage>
</organism>
<dbReference type="OrthoDB" id="66369at2759"/>
<comment type="caution">
    <text evidence="1">The sequence shown here is derived from an EMBL/GenBank/DDBJ whole genome shotgun (WGS) entry which is preliminary data.</text>
</comment>
<proteinExistence type="predicted"/>
<dbReference type="EMBL" id="MLYV02000108">
    <property type="protein sequence ID" value="PSS36781.1"/>
    <property type="molecule type" value="Genomic_DNA"/>
</dbReference>
<dbReference type="Proteomes" id="UP000186601">
    <property type="component" value="Unassembled WGS sequence"/>
</dbReference>
<dbReference type="SUPFAM" id="SSF52799">
    <property type="entry name" value="(Phosphotyrosine protein) phosphatases II"/>
    <property type="match status" value="2"/>
</dbReference>
<reference evidence="1 2" key="1">
    <citation type="submission" date="2018-02" db="EMBL/GenBank/DDBJ databases">
        <title>Genome sequence of the basidiomycete white-rot fungus Phlebia centrifuga.</title>
        <authorList>
            <person name="Granchi Z."/>
            <person name="Peng M."/>
            <person name="de Vries R.P."/>
            <person name="Hilden K."/>
            <person name="Makela M.R."/>
            <person name="Grigoriev I."/>
            <person name="Riley R."/>
        </authorList>
    </citation>
    <scope>NUCLEOTIDE SEQUENCE [LARGE SCALE GENOMIC DNA]</scope>
    <source>
        <strain evidence="1 2">FBCC195</strain>
    </source>
</reference>
<keyword evidence="2" id="KW-1185">Reference proteome</keyword>
<dbReference type="SMART" id="SM01301">
    <property type="entry name" value="PTPlike_phytase"/>
    <property type="match status" value="2"/>
</dbReference>
<dbReference type="InterPro" id="IPR029021">
    <property type="entry name" value="Prot-tyrosine_phosphatase-like"/>
</dbReference>
<accession>A0A2R6S3C9</accession>
<dbReference type="CDD" id="cd14496">
    <property type="entry name" value="PTP_paladin"/>
    <property type="match status" value="1"/>
</dbReference>
<protein>
    <recommendedName>
        <fullName evidence="3">Paladin</fullName>
    </recommendedName>
</protein>
<dbReference type="InterPro" id="IPR050561">
    <property type="entry name" value="PTP"/>
</dbReference>
<dbReference type="Gene3D" id="3.90.190.10">
    <property type="entry name" value="Protein tyrosine phosphatase superfamily"/>
    <property type="match status" value="2"/>
</dbReference>
<evidence type="ECO:0008006" key="3">
    <source>
        <dbReference type="Google" id="ProtNLM"/>
    </source>
</evidence>